<dbReference type="SUPFAM" id="SSF55856">
    <property type="entry name" value="Cytochrome b5-like heme/steroid binding domain"/>
    <property type="match status" value="1"/>
</dbReference>
<keyword evidence="11 14" id="KW-0443">Lipid metabolism</keyword>
<dbReference type="PANTHER" id="PTHR11351">
    <property type="entry name" value="ACYL-COA DESATURASE"/>
    <property type="match status" value="1"/>
</dbReference>
<keyword evidence="4 14" id="KW-0349">Heme</keyword>
<dbReference type="EC" id="1.14.19.1" evidence="14"/>
<evidence type="ECO:0000256" key="8">
    <source>
        <dbReference type="ARBA" id="ARBA00022989"/>
    </source>
</evidence>
<comment type="subcellular location">
    <subcellularLocation>
        <location evidence="1">Membrane</location>
        <topology evidence="1">Multi-pass membrane protein</topology>
    </subcellularLocation>
</comment>
<dbReference type="InterPro" id="IPR001199">
    <property type="entry name" value="Cyt_B5-like_heme/steroid-bd"/>
</dbReference>
<keyword evidence="5 15" id="KW-0812">Transmembrane</keyword>
<feature type="transmembrane region" description="Helical" evidence="15">
    <location>
        <begin position="31"/>
        <end position="51"/>
    </location>
</feature>
<dbReference type="PRINTS" id="PR00363">
    <property type="entry name" value="CYTOCHROMEB5"/>
</dbReference>
<keyword evidence="8 15" id="KW-1133">Transmembrane helix</keyword>
<comment type="catalytic activity">
    <reaction evidence="14">
        <text>octadecanoyl-CoA + 2 Fe(II)-[cytochrome b5] + O2 + 2 H(+) = (9Z)-octadecenoyl-CoA + 2 Fe(III)-[cytochrome b5] + 2 H2O</text>
        <dbReference type="Rhea" id="RHEA:19721"/>
        <dbReference type="Rhea" id="RHEA-COMP:10438"/>
        <dbReference type="Rhea" id="RHEA-COMP:10439"/>
        <dbReference type="ChEBI" id="CHEBI:15377"/>
        <dbReference type="ChEBI" id="CHEBI:15378"/>
        <dbReference type="ChEBI" id="CHEBI:15379"/>
        <dbReference type="ChEBI" id="CHEBI:29033"/>
        <dbReference type="ChEBI" id="CHEBI:29034"/>
        <dbReference type="ChEBI" id="CHEBI:57387"/>
        <dbReference type="ChEBI" id="CHEBI:57394"/>
        <dbReference type="EC" id="1.14.19.1"/>
    </reaction>
</comment>
<organism evidence="17 18">
    <name type="scientific">Seiridium cardinale</name>
    <dbReference type="NCBI Taxonomy" id="138064"/>
    <lineage>
        <taxon>Eukaryota</taxon>
        <taxon>Fungi</taxon>
        <taxon>Dikarya</taxon>
        <taxon>Ascomycota</taxon>
        <taxon>Pezizomycotina</taxon>
        <taxon>Sordariomycetes</taxon>
        <taxon>Xylariomycetidae</taxon>
        <taxon>Amphisphaeriales</taxon>
        <taxon>Sporocadaceae</taxon>
        <taxon>Seiridium</taxon>
    </lineage>
</organism>
<dbReference type="InterPro" id="IPR018506">
    <property type="entry name" value="Cyt_B5_heme-BS"/>
</dbReference>
<dbReference type="PANTHER" id="PTHR11351:SF31">
    <property type="entry name" value="DESATURASE 1, ISOFORM A-RELATED"/>
    <property type="match status" value="1"/>
</dbReference>
<evidence type="ECO:0000256" key="1">
    <source>
        <dbReference type="ARBA" id="ARBA00004141"/>
    </source>
</evidence>
<keyword evidence="6 14" id="KW-0479">Metal-binding</keyword>
<dbReference type="InterPro" id="IPR009160">
    <property type="entry name" value="Acyl-CoA_deSatase_haem/ster-bd"/>
</dbReference>
<evidence type="ECO:0000256" key="12">
    <source>
        <dbReference type="ARBA" id="ARBA00023136"/>
    </source>
</evidence>
<dbReference type="CDD" id="cd03505">
    <property type="entry name" value="Delta9-FADS-like"/>
    <property type="match status" value="1"/>
</dbReference>
<keyword evidence="14" id="KW-0813">Transport</keyword>
<comment type="cofactor">
    <cofactor evidence="14">
        <name>Fe(2+)</name>
        <dbReference type="ChEBI" id="CHEBI:29033"/>
    </cofactor>
    <text evidence="14">Expected to bind 2 Fe(2+) ions per subunit.</text>
</comment>
<evidence type="ECO:0000256" key="10">
    <source>
        <dbReference type="ARBA" id="ARBA00023004"/>
    </source>
</evidence>
<dbReference type="PROSITE" id="PS00476">
    <property type="entry name" value="FATTY_ACID_DESATUR_1"/>
    <property type="match status" value="1"/>
</dbReference>
<dbReference type="EMBL" id="JARVKM010000010">
    <property type="protein sequence ID" value="KAK9779603.1"/>
    <property type="molecule type" value="Genomic_DNA"/>
</dbReference>
<dbReference type="PRINTS" id="PR00075">
    <property type="entry name" value="FACDDSATRASE"/>
</dbReference>
<evidence type="ECO:0000256" key="4">
    <source>
        <dbReference type="ARBA" id="ARBA00022617"/>
    </source>
</evidence>
<comment type="similarity">
    <text evidence="2 14">Belongs to the fatty acid desaturase type 1 family.</text>
</comment>
<dbReference type="PROSITE" id="PS50255">
    <property type="entry name" value="CYTOCHROME_B5_2"/>
    <property type="match status" value="1"/>
</dbReference>
<dbReference type="Gene3D" id="3.10.120.10">
    <property type="entry name" value="Cytochrome b5-like heme/steroid binding domain"/>
    <property type="match status" value="1"/>
</dbReference>
<keyword evidence="9 14" id="KW-0560">Oxidoreductase</keyword>
<keyword evidence="7 14" id="KW-0276">Fatty acid metabolism</keyword>
<dbReference type="Pfam" id="PF00487">
    <property type="entry name" value="FA_desaturase"/>
    <property type="match status" value="1"/>
</dbReference>
<feature type="transmembrane region" description="Helical" evidence="15">
    <location>
        <begin position="89"/>
        <end position="110"/>
    </location>
</feature>
<dbReference type="SMART" id="SM01117">
    <property type="entry name" value="Cyt-b5"/>
    <property type="match status" value="1"/>
</dbReference>
<sequence length="442" mass="50781">MAAKPMAPAKVQKHISEQPMTLANWYQHIDWLKMTLLVIIPLFACYGAYFTPLQRPTLIFSVLLHLWAGIGITAGYHRLWSHRSYTATMPLQIFLGLGGASALEGSIRYWSWGHRAHHRFTDTEKDPYTVHKGLWHAHMGWLLFRQDFKKHGRTDISDLSNDPFVVWQHKHYPLISIMTGWVLPTLIAGLGWGDWRGGLIYAGVLRVVTVQQSSFTINSLGHYLGHQPFDDRHSPRDHWISSLFSLGEGYHNFHHEFPTDYRNTTSWLTYDPNKWCIFMWKQMGLASDLRTFSQNEVDKGKLQQEQKKLDRKLAGLDWGKPLYQLPIMEWDEFLEASKTRALVAVAGIAHDVTEFIDEHPGGRTLIASAIGQDATAVFNGGVYDHSNAARNLLAKYRVGIIRGGGEVEIWRLRSEKRLEKIRDYDYSIVGKKFEKDAQNKLE</sequence>
<evidence type="ECO:0000313" key="17">
    <source>
        <dbReference type="EMBL" id="KAK9779603.1"/>
    </source>
</evidence>
<evidence type="ECO:0000256" key="15">
    <source>
        <dbReference type="SAM" id="Phobius"/>
    </source>
</evidence>
<proteinExistence type="inferred from homology"/>
<evidence type="ECO:0000256" key="6">
    <source>
        <dbReference type="ARBA" id="ARBA00022723"/>
    </source>
</evidence>
<comment type="caution">
    <text evidence="17">The sequence shown here is derived from an EMBL/GenBank/DDBJ whole genome shotgun (WGS) entry which is preliminary data.</text>
</comment>
<dbReference type="PIRSF" id="PIRSF000345">
    <property type="entry name" value="OLE1"/>
    <property type="match status" value="1"/>
</dbReference>
<dbReference type="InterPro" id="IPR005804">
    <property type="entry name" value="FA_desaturase_dom"/>
</dbReference>
<evidence type="ECO:0000256" key="9">
    <source>
        <dbReference type="ARBA" id="ARBA00023002"/>
    </source>
</evidence>
<evidence type="ECO:0000256" key="13">
    <source>
        <dbReference type="ARBA" id="ARBA00023160"/>
    </source>
</evidence>
<reference evidence="17 18" key="1">
    <citation type="submission" date="2024-02" db="EMBL/GenBank/DDBJ databases">
        <title>First draft genome assembly of two strains of Seiridium cardinale.</title>
        <authorList>
            <person name="Emiliani G."/>
            <person name="Scali E."/>
        </authorList>
    </citation>
    <scope>NUCLEOTIDE SEQUENCE [LARGE SCALE GENOMIC DNA]</scope>
    <source>
        <strain evidence="17 18">BM-138-000479</strain>
    </source>
</reference>
<dbReference type="Pfam" id="PF00173">
    <property type="entry name" value="Cyt-b5"/>
    <property type="match status" value="1"/>
</dbReference>
<dbReference type="Proteomes" id="UP001465668">
    <property type="component" value="Unassembled WGS sequence"/>
</dbReference>
<keyword evidence="14" id="KW-0249">Electron transport</keyword>
<accession>A0ABR2Y0K4</accession>
<evidence type="ECO:0000259" key="16">
    <source>
        <dbReference type="PROSITE" id="PS50255"/>
    </source>
</evidence>
<dbReference type="InterPro" id="IPR036400">
    <property type="entry name" value="Cyt_B5-like_heme/steroid_sf"/>
</dbReference>
<protein>
    <recommendedName>
        <fullName evidence="14">Acyl-CoA desaturase</fullName>
        <ecNumber evidence="14">1.14.19.1</ecNumber>
    </recommendedName>
</protein>
<evidence type="ECO:0000256" key="2">
    <source>
        <dbReference type="ARBA" id="ARBA00009295"/>
    </source>
</evidence>
<evidence type="ECO:0000256" key="5">
    <source>
        <dbReference type="ARBA" id="ARBA00022692"/>
    </source>
</evidence>
<keyword evidence="3 14" id="KW-0444">Lipid biosynthesis</keyword>
<feature type="domain" description="Cytochrome b5 heme-binding" evidence="16">
    <location>
        <begin position="337"/>
        <end position="402"/>
    </location>
</feature>
<gene>
    <name evidence="17" type="ORF">SCAR479_03669</name>
</gene>
<dbReference type="PROSITE" id="PS00191">
    <property type="entry name" value="CYTOCHROME_B5_1"/>
    <property type="match status" value="1"/>
</dbReference>
<comment type="function">
    <text evidence="14">Stearoyl-CoA desaturase that utilizes O(2) and electrons from reduced cytochrome b5 to introduce the first double bond into saturated fatty acyl-CoA substrates.</text>
</comment>
<keyword evidence="12 15" id="KW-0472">Membrane</keyword>
<keyword evidence="18" id="KW-1185">Reference proteome</keyword>
<dbReference type="InterPro" id="IPR015876">
    <property type="entry name" value="Acyl-CoA_DS"/>
</dbReference>
<feature type="transmembrane region" description="Helical" evidence="15">
    <location>
        <begin position="58"/>
        <end position="77"/>
    </location>
</feature>
<evidence type="ECO:0000256" key="14">
    <source>
        <dbReference type="PIRNR" id="PIRNR000345"/>
    </source>
</evidence>
<dbReference type="InterPro" id="IPR001522">
    <property type="entry name" value="FADS-1_CS"/>
</dbReference>
<evidence type="ECO:0000256" key="3">
    <source>
        <dbReference type="ARBA" id="ARBA00022516"/>
    </source>
</evidence>
<keyword evidence="13 14" id="KW-0275">Fatty acid biosynthesis</keyword>
<keyword evidence="10 14" id="KW-0408">Iron</keyword>
<evidence type="ECO:0000256" key="7">
    <source>
        <dbReference type="ARBA" id="ARBA00022832"/>
    </source>
</evidence>
<name>A0ABR2Y0K4_9PEZI</name>
<evidence type="ECO:0000256" key="11">
    <source>
        <dbReference type="ARBA" id="ARBA00023098"/>
    </source>
</evidence>
<evidence type="ECO:0000313" key="18">
    <source>
        <dbReference type="Proteomes" id="UP001465668"/>
    </source>
</evidence>